<evidence type="ECO:0000256" key="1">
    <source>
        <dbReference type="ARBA" id="ARBA00006817"/>
    </source>
</evidence>
<dbReference type="InterPro" id="IPR023393">
    <property type="entry name" value="START-like_dom_sf"/>
</dbReference>
<dbReference type="SUPFAM" id="SSF55961">
    <property type="entry name" value="Bet v1-like"/>
    <property type="match status" value="1"/>
</dbReference>
<evidence type="ECO:0000313" key="3">
    <source>
        <dbReference type="EMBL" id="MDC0675344.1"/>
    </source>
</evidence>
<protein>
    <submittedName>
        <fullName evidence="3">SRPBCC domain-containing protein</fullName>
    </submittedName>
</protein>
<keyword evidence="4" id="KW-1185">Reference proteome</keyword>
<evidence type="ECO:0000313" key="4">
    <source>
        <dbReference type="Proteomes" id="UP001217838"/>
    </source>
</evidence>
<dbReference type="InterPro" id="IPR013538">
    <property type="entry name" value="ASHA1/2-like_C"/>
</dbReference>
<name>A0ABT5BP87_9BACT</name>
<proteinExistence type="inferred from homology"/>
<comment type="caution">
    <text evidence="3">The sequence shown here is derived from an EMBL/GenBank/DDBJ whole genome shotgun (WGS) entry which is preliminary data.</text>
</comment>
<dbReference type="Gene3D" id="3.30.530.20">
    <property type="match status" value="1"/>
</dbReference>
<dbReference type="Pfam" id="PF08327">
    <property type="entry name" value="AHSA1"/>
    <property type="match status" value="1"/>
</dbReference>
<gene>
    <name evidence="3" type="ORF">POL58_46810</name>
</gene>
<dbReference type="Proteomes" id="UP001217838">
    <property type="component" value="Unassembled WGS sequence"/>
</dbReference>
<dbReference type="CDD" id="cd07814">
    <property type="entry name" value="SRPBCC_CalC_Aha1-like"/>
    <property type="match status" value="1"/>
</dbReference>
<dbReference type="RefSeq" id="WP_272010334.1">
    <property type="nucleotide sequence ID" value="NZ_JAQNDN010000027.1"/>
</dbReference>
<feature type="domain" description="Activator of Hsp90 ATPase homologue 1/2-like C-terminal" evidence="2">
    <location>
        <begin position="21"/>
        <end position="141"/>
    </location>
</feature>
<evidence type="ECO:0000259" key="2">
    <source>
        <dbReference type="Pfam" id="PF08327"/>
    </source>
</evidence>
<accession>A0ABT5BP87</accession>
<dbReference type="EMBL" id="JAQNDN010000027">
    <property type="protein sequence ID" value="MDC0675344.1"/>
    <property type="molecule type" value="Genomic_DNA"/>
</dbReference>
<organism evidence="3 4">
    <name type="scientific">Nannocystis radixulma</name>
    <dbReference type="NCBI Taxonomy" id="2995305"/>
    <lineage>
        <taxon>Bacteria</taxon>
        <taxon>Pseudomonadati</taxon>
        <taxon>Myxococcota</taxon>
        <taxon>Polyangia</taxon>
        <taxon>Nannocystales</taxon>
        <taxon>Nannocystaceae</taxon>
        <taxon>Nannocystis</taxon>
    </lineage>
</organism>
<sequence>MPVKNDAEKRWVELEFVLPGTPEQLWHAMATGPGISAWFTTTTVEERVGGTIAFDFGGGAVSQGTITGWQPPARLTYEEHEWSSGAPPVATEITIRSRSGDTCVVRLVHSLFTSEDTWDDELEGFEAGWPGFFEVLRAYLQHFPGQKAASFRVSGSERGTHHDAWRHVSAALGVSGPNIGEQRSAPADAPTLAGTIERVQQGGKTCEVMLRLDRPAPGIAEIGTYTYGGKARFAVSFFLYGDRAAEAVAELEPQWRAWMARRLPDADTTQS</sequence>
<reference evidence="3 4" key="1">
    <citation type="submission" date="2022-11" db="EMBL/GenBank/DDBJ databases">
        <title>Minimal conservation of predation-associated metabolite biosynthetic gene clusters underscores biosynthetic potential of Myxococcota including descriptions for ten novel species: Archangium lansinium sp. nov., Myxococcus landrumus sp. nov., Nannocystis bai.</title>
        <authorList>
            <person name="Ahearne A."/>
            <person name="Stevens C."/>
            <person name="Dowd S."/>
        </authorList>
    </citation>
    <scope>NUCLEOTIDE SEQUENCE [LARGE SCALE GENOMIC DNA]</scope>
    <source>
        <strain evidence="3 4">NCELM</strain>
    </source>
</reference>
<comment type="similarity">
    <text evidence="1">Belongs to the AHA1 family.</text>
</comment>